<name>A0ACC3SVT8_LIPKO</name>
<organism evidence="1 2">
    <name type="scientific">Lipomyces kononenkoae</name>
    <name type="common">Yeast</name>
    <dbReference type="NCBI Taxonomy" id="34357"/>
    <lineage>
        <taxon>Eukaryota</taxon>
        <taxon>Fungi</taxon>
        <taxon>Dikarya</taxon>
        <taxon>Ascomycota</taxon>
        <taxon>Saccharomycotina</taxon>
        <taxon>Lipomycetes</taxon>
        <taxon>Lipomycetales</taxon>
        <taxon>Lipomycetaceae</taxon>
        <taxon>Lipomyces</taxon>
    </lineage>
</organism>
<evidence type="ECO:0000313" key="1">
    <source>
        <dbReference type="EMBL" id="KAK9235675.1"/>
    </source>
</evidence>
<comment type="caution">
    <text evidence="1">The sequence shown here is derived from an EMBL/GenBank/DDBJ whole genome shotgun (WGS) entry which is preliminary data.</text>
</comment>
<gene>
    <name evidence="1" type="ORF">V1525DRAFT_364479</name>
</gene>
<reference evidence="2" key="1">
    <citation type="journal article" date="2024" name="Front. Bioeng. Biotechnol.">
        <title>Genome-scale model development and genomic sequencing of the oleaginous clade Lipomyces.</title>
        <authorList>
            <person name="Czajka J.J."/>
            <person name="Han Y."/>
            <person name="Kim J."/>
            <person name="Mondo S.J."/>
            <person name="Hofstad B.A."/>
            <person name="Robles A."/>
            <person name="Haridas S."/>
            <person name="Riley R."/>
            <person name="LaButti K."/>
            <person name="Pangilinan J."/>
            <person name="Andreopoulos W."/>
            <person name="Lipzen A."/>
            <person name="Yan J."/>
            <person name="Wang M."/>
            <person name="Ng V."/>
            <person name="Grigoriev I.V."/>
            <person name="Spatafora J.W."/>
            <person name="Magnuson J.K."/>
            <person name="Baker S.E."/>
            <person name="Pomraning K.R."/>
        </authorList>
    </citation>
    <scope>NUCLEOTIDE SEQUENCE [LARGE SCALE GENOMIC DNA]</scope>
    <source>
        <strain evidence="2">CBS 7786</strain>
    </source>
</reference>
<sequence>MVKLTKTELISEAIALFNEKVSGDDDTARPMSTEPSYVSHNSLGKVSLVLKSEKYTFSKLLMGTQIYIPPKPEKKIDPEYDARMNRLRARLQEQEYQEMIASAVPELTSSFLEPFEKKEFKQQISVIINVMFSVVSVAFAVWTWGGSGLGTGKRLLLSMFAALVVLVAEVTLYMGYLQRIDDARKKEKRTKEVKEVIKHSEFLSSAGQTSTDKSTEL</sequence>
<proteinExistence type="predicted"/>
<keyword evidence="2" id="KW-1185">Reference proteome</keyword>
<accession>A0ACC3SVT8</accession>
<protein>
    <submittedName>
        <fullName evidence="1">Endoplasmic reticulum-based factor for assembly of V-ATPase-domain-containing protein</fullName>
    </submittedName>
</protein>
<evidence type="ECO:0000313" key="2">
    <source>
        <dbReference type="Proteomes" id="UP001433508"/>
    </source>
</evidence>
<dbReference type="Proteomes" id="UP001433508">
    <property type="component" value="Unassembled WGS sequence"/>
</dbReference>
<dbReference type="EMBL" id="MU971407">
    <property type="protein sequence ID" value="KAK9235675.1"/>
    <property type="molecule type" value="Genomic_DNA"/>
</dbReference>